<keyword evidence="3" id="KW-1185">Reference proteome</keyword>
<organism evidence="2 3">
    <name type="scientific">Desulfomonile tiedjei (strain ATCC 49306 / DSM 6799 / DCB-1)</name>
    <dbReference type="NCBI Taxonomy" id="706587"/>
    <lineage>
        <taxon>Bacteria</taxon>
        <taxon>Pseudomonadati</taxon>
        <taxon>Thermodesulfobacteriota</taxon>
        <taxon>Desulfomonilia</taxon>
        <taxon>Desulfomonilales</taxon>
        <taxon>Desulfomonilaceae</taxon>
        <taxon>Desulfomonile</taxon>
    </lineage>
</organism>
<name>I4C984_DESTA</name>
<dbReference type="HOGENOM" id="CLU_094938_0_0_7"/>
<dbReference type="InterPro" id="IPR006116">
    <property type="entry name" value="NT_2-5OAS_ClassI-CCAase"/>
</dbReference>
<evidence type="ECO:0000313" key="2">
    <source>
        <dbReference type="EMBL" id="AFM26125.1"/>
    </source>
</evidence>
<evidence type="ECO:0000256" key="1">
    <source>
        <dbReference type="ARBA" id="ARBA00023118"/>
    </source>
</evidence>
<keyword evidence="1" id="KW-0051">Antiviral defense</keyword>
<dbReference type="RefSeq" id="WP_014811258.1">
    <property type="nucleotide sequence ID" value="NC_018025.1"/>
</dbReference>
<dbReference type="PATRIC" id="fig|706587.4.peg.3947"/>
<evidence type="ECO:0000313" key="3">
    <source>
        <dbReference type="Proteomes" id="UP000006055"/>
    </source>
</evidence>
<dbReference type="KEGG" id="dti:Desti_3474"/>
<keyword evidence="2" id="KW-0808">Transferase</keyword>
<dbReference type="GO" id="GO:0051607">
    <property type="term" value="P:defense response to virus"/>
    <property type="evidence" value="ECO:0007669"/>
    <property type="project" value="UniProtKB-KW"/>
</dbReference>
<dbReference type="Proteomes" id="UP000006055">
    <property type="component" value="Chromosome"/>
</dbReference>
<dbReference type="OrthoDB" id="2082416at2"/>
<reference evidence="3" key="1">
    <citation type="submission" date="2012-06" db="EMBL/GenBank/DDBJ databases">
        <title>Complete sequence of chromosome of Desulfomonile tiedjei DSM 6799.</title>
        <authorList>
            <person name="Lucas S."/>
            <person name="Copeland A."/>
            <person name="Lapidus A."/>
            <person name="Glavina del Rio T."/>
            <person name="Dalin E."/>
            <person name="Tice H."/>
            <person name="Bruce D."/>
            <person name="Goodwin L."/>
            <person name="Pitluck S."/>
            <person name="Peters L."/>
            <person name="Ovchinnikova G."/>
            <person name="Zeytun A."/>
            <person name="Lu M."/>
            <person name="Kyrpides N."/>
            <person name="Mavromatis K."/>
            <person name="Ivanova N."/>
            <person name="Brettin T."/>
            <person name="Detter J.C."/>
            <person name="Han C."/>
            <person name="Larimer F."/>
            <person name="Land M."/>
            <person name="Hauser L."/>
            <person name="Markowitz V."/>
            <person name="Cheng J.-F."/>
            <person name="Hugenholtz P."/>
            <person name="Woyke T."/>
            <person name="Wu D."/>
            <person name="Spring S."/>
            <person name="Schroeder M."/>
            <person name="Brambilla E."/>
            <person name="Klenk H.-P."/>
            <person name="Eisen J.A."/>
        </authorList>
    </citation>
    <scope>NUCLEOTIDE SEQUENCE [LARGE SCALE GENOMIC DNA]</scope>
    <source>
        <strain evidence="3">ATCC 49306 / DSM 6799 / DCB-1</strain>
    </source>
</reference>
<proteinExistence type="predicted"/>
<accession>I4C984</accession>
<gene>
    <name evidence="2" type="ordered locus">Desti_3474</name>
</gene>
<dbReference type="EMBL" id="CP003360">
    <property type="protein sequence ID" value="AFM26125.1"/>
    <property type="molecule type" value="Genomic_DNA"/>
</dbReference>
<sequence length="263" mass="29357">MSVNSYLTDLASDLVLSAAEKASIATSIATLKTRLDSHFGSQVTGHFQFGSSTRGTILPRKADNNSDIDYMVVFASSPGSAKKPQTYLTNLKTFVEAKYSTSERAQSHPTIVLSLNHISFELVPALSNLFGYQIPSPASSWTEWMSTDPSRTNKDLQDKNINNNSQIKPLVRLVKYWNAKNAHPFNSFSIEKAIIDTLFYSCSSLKDYFYHFWSTASYSVDTAQYIKDKVDSAKKHAQKAKEYEDIGLAISAELEIKKIVPEL</sequence>
<dbReference type="Pfam" id="PF18144">
    <property type="entry name" value="SMODS"/>
    <property type="match status" value="1"/>
</dbReference>
<protein>
    <submittedName>
        <fullName evidence="2">Nucleotidyltransferase family protein</fullName>
    </submittedName>
</protein>
<dbReference type="eggNOG" id="COG1746">
    <property type="taxonomic scope" value="Bacteria"/>
</dbReference>
<dbReference type="Gene3D" id="3.30.460.10">
    <property type="entry name" value="Beta Polymerase, domain 2"/>
    <property type="match status" value="1"/>
</dbReference>
<dbReference type="SUPFAM" id="SSF81301">
    <property type="entry name" value="Nucleotidyltransferase"/>
    <property type="match status" value="1"/>
</dbReference>
<dbReference type="InterPro" id="IPR043519">
    <property type="entry name" value="NT_sf"/>
</dbReference>
<dbReference type="CDD" id="cd05400">
    <property type="entry name" value="NT_2-5OAS_ClassI-CCAase"/>
    <property type="match status" value="1"/>
</dbReference>
<dbReference type="AlphaFoldDB" id="I4C984"/>
<dbReference type="STRING" id="706587.Desti_3474"/>
<dbReference type="GO" id="GO:0016779">
    <property type="term" value="F:nucleotidyltransferase activity"/>
    <property type="evidence" value="ECO:0007669"/>
    <property type="project" value="InterPro"/>
</dbReference>